<name>A0A1H0CDG7_9HYPH</name>
<proteinExistence type="inferred from homology"/>
<keyword evidence="7" id="KW-0963">Cytoplasm</keyword>
<dbReference type="GO" id="GO:0009252">
    <property type="term" value="P:peptidoglycan biosynthetic process"/>
    <property type="evidence" value="ECO:0007669"/>
    <property type="project" value="UniProtKB-UniRule"/>
</dbReference>
<sequence>MKLSDLAADIARGDDLASVEIGGLTADSRHVKPGDLFAALPGTKGDGASFVAEARSKGASAVLLPIDAADPGASGPTLRAPDARRALALMAARFYGAQPDHVVAVTGTSGKTSIAAFTRQIWTALGLKAASIGTTGVVSPTRDDYGTLTTPDPVALAKLMRELADEGVTHAAMEASSHGLEQRRLDGVRLRAAGFSNLGRDHMDYHATVEEYFAAKMRLFDTLLPKGSPAVIFADDRWSGAAVEAAQRAGMAVMTVGREGGFLRLKRLEHERNRQIAEIDAAGKLHRIVLPLAGEFQMSNALVAAGLAVAGGVNVDDVLPALETLQGAPGRLDLAATTAAGAPVFVDYAHKPEALENVLEAVRPFTTGRVIAVIGCGGDRDRGKRPIMGAIAERLADVVIVTDDNPRSEEPASIRAAILEAAPKAEEIADRREAIRHAVAIARTGDTVVVAGKGHENGQTVGTTTLPFSDHDEVRRAVAEAAR</sequence>
<dbReference type="NCBIfam" id="NF001126">
    <property type="entry name" value="PRK00139.1-4"/>
    <property type="match status" value="1"/>
</dbReference>
<dbReference type="GO" id="GO:0008765">
    <property type="term" value="F:UDP-N-acetylmuramoylalanyl-D-glutamate-2,6-diaminopimelate ligase activity"/>
    <property type="evidence" value="ECO:0007669"/>
    <property type="project" value="UniProtKB-UniRule"/>
</dbReference>
<comment type="catalytic activity">
    <reaction evidence="7">
        <text>UDP-N-acetyl-alpha-D-muramoyl-L-alanyl-D-glutamate + meso-2,6-diaminopimelate + ATP = UDP-N-acetyl-alpha-D-muramoyl-L-alanyl-gamma-D-glutamyl-meso-2,6-diaminopimelate + ADP + phosphate + H(+)</text>
        <dbReference type="Rhea" id="RHEA:23676"/>
        <dbReference type="ChEBI" id="CHEBI:15378"/>
        <dbReference type="ChEBI" id="CHEBI:30616"/>
        <dbReference type="ChEBI" id="CHEBI:43474"/>
        <dbReference type="ChEBI" id="CHEBI:57791"/>
        <dbReference type="ChEBI" id="CHEBI:83900"/>
        <dbReference type="ChEBI" id="CHEBI:83905"/>
        <dbReference type="ChEBI" id="CHEBI:456216"/>
        <dbReference type="EC" id="6.3.2.13"/>
    </reaction>
</comment>
<dbReference type="HAMAP" id="MF_00208">
    <property type="entry name" value="MurE"/>
    <property type="match status" value="1"/>
</dbReference>
<keyword evidence="4 7" id="KW-0573">Peptidoglycan synthesis</keyword>
<evidence type="ECO:0000256" key="5">
    <source>
        <dbReference type="ARBA" id="ARBA00023306"/>
    </source>
</evidence>
<keyword evidence="3 7" id="KW-0133">Cell shape</keyword>
<evidence type="ECO:0000256" key="2">
    <source>
        <dbReference type="ARBA" id="ARBA00022618"/>
    </source>
</evidence>
<dbReference type="NCBIfam" id="NF001124">
    <property type="entry name" value="PRK00139.1-2"/>
    <property type="match status" value="1"/>
</dbReference>
<dbReference type="InterPro" id="IPR004101">
    <property type="entry name" value="Mur_ligase_C"/>
</dbReference>
<dbReference type="InterPro" id="IPR035911">
    <property type="entry name" value="MurE/MurF_N"/>
</dbReference>
<keyword evidence="7" id="KW-0547">Nucleotide-binding</keyword>
<organism evidence="12 13">
    <name type="scientific">Aureimonas jatrophae</name>
    <dbReference type="NCBI Taxonomy" id="1166073"/>
    <lineage>
        <taxon>Bacteria</taxon>
        <taxon>Pseudomonadati</taxon>
        <taxon>Pseudomonadota</taxon>
        <taxon>Alphaproteobacteria</taxon>
        <taxon>Hyphomicrobiales</taxon>
        <taxon>Aurantimonadaceae</taxon>
        <taxon>Aureimonas</taxon>
    </lineage>
</organism>
<dbReference type="SUPFAM" id="SSF53244">
    <property type="entry name" value="MurD-like peptide ligases, peptide-binding domain"/>
    <property type="match status" value="1"/>
</dbReference>
<dbReference type="GO" id="GO:0051301">
    <property type="term" value="P:cell division"/>
    <property type="evidence" value="ECO:0007669"/>
    <property type="project" value="UniProtKB-KW"/>
</dbReference>
<feature type="binding site" evidence="7">
    <location>
        <begin position="107"/>
        <end position="113"/>
    </location>
    <ligand>
        <name>ATP</name>
        <dbReference type="ChEBI" id="CHEBI:30616"/>
    </ligand>
</feature>
<dbReference type="Pfam" id="PF02875">
    <property type="entry name" value="Mur_ligase_C"/>
    <property type="match status" value="1"/>
</dbReference>
<dbReference type="AlphaFoldDB" id="A0A1H0CDG7"/>
<dbReference type="InterPro" id="IPR036565">
    <property type="entry name" value="Mur-like_cat_sf"/>
</dbReference>
<comment type="subcellular location">
    <subcellularLocation>
        <location evidence="7 8">Cytoplasm</location>
    </subcellularLocation>
</comment>
<feature type="domain" description="Mur ligase central" evidence="11">
    <location>
        <begin position="105"/>
        <end position="308"/>
    </location>
</feature>
<dbReference type="Pfam" id="PF08245">
    <property type="entry name" value="Mur_ligase_M"/>
    <property type="match status" value="1"/>
</dbReference>
<comment type="pathway">
    <text evidence="7 8">Cell wall biogenesis; peptidoglycan biosynthesis.</text>
</comment>
<feature type="binding site" evidence="7">
    <location>
        <position position="176"/>
    </location>
    <ligand>
        <name>UDP-N-acetyl-alpha-D-muramoyl-L-alanyl-D-glutamate</name>
        <dbReference type="ChEBI" id="CHEBI:83900"/>
    </ligand>
</feature>
<dbReference type="GO" id="GO:0008360">
    <property type="term" value="P:regulation of cell shape"/>
    <property type="evidence" value="ECO:0007669"/>
    <property type="project" value="UniProtKB-KW"/>
</dbReference>
<dbReference type="Gene3D" id="3.40.1190.10">
    <property type="entry name" value="Mur-like, catalytic domain"/>
    <property type="match status" value="1"/>
</dbReference>
<reference evidence="12 13" key="1">
    <citation type="submission" date="2016-10" db="EMBL/GenBank/DDBJ databases">
        <authorList>
            <person name="de Groot N.N."/>
        </authorList>
    </citation>
    <scope>NUCLEOTIDE SEQUENCE [LARGE SCALE GENOMIC DNA]</scope>
    <source>
        <strain evidence="13">L7-484,KACC 16230,DSM 25025</strain>
    </source>
</reference>
<dbReference type="EMBL" id="FNIT01000001">
    <property type="protein sequence ID" value="SDN55863.1"/>
    <property type="molecule type" value="Genomic_DNA"/>
</dbReference>
<dbReference type="GO" id="GO:0071555">
    <property type="term" value="P:cell wall organization"/>
    <property type="evidence" value="ECO:0007669"/>
    <property type="project" value="UniProtKB-KW"/>
</dbReference>
<evidence type="ECO:0000256" key="3">
    <source>
        <dbReference type="ARBA" id="ARBA00022960"/>
    </source>
</evidence>
<keyword evidence="7 12" id="KW-0436">Ligase</keyword>
<dbReference type="STRING" id="1166073.SAMN05192530_101257"/>
<dbReference type="GO" id="GO:0005737">
    <property type="term" value="C:cytoplasm"/>
    <property type="evidence" value="ECO:0007669"/>
    <property type="project" value="UniProtKB-SubCell"/>
</dbReference>
<evidence type="ECO:0000256" key="7">
    <source>
        <dbReference type="HAMAP-Rule" id="MF_00208"/>
    </source>
</evidence>
<comment type="PTM">
    <text evidence="7">Carboxylation is probably crucial for Mg(2+) binding and, consequently, for the gamma-phosphate positioning of ATP.</text>
</comment>
<dbReference type="InterPro" id="IPR005761">
    <property type="entry name" value="UDP-N-AcMur-Glu-dNH2Pim_ligase"/>
</dbReference>
<dbReference type="PANTHER" id="PTHR23135">
    <property type="entry name" value="MUR LIGASE FAMILY MEMBER"/>
    <property type="match status" value="1"/>
</dbReference>
<evidence type="ECO:0000259" key="10">
    <source>
        <dbReference type="Pfam" id="PF02875"/>
    </source>
</evidence>
<feature type="domain" description="Mur ligase C-terminal" evidence="10">
    <location>
        <begin position="330"/>
        <end position="454"/>
    </location>
</feature>
<keyword evidence="6 7" id="KW-0961">Cell wall biogenesis/degradation</keyword>
<dbReference type="Gene3D" id="3.90.190.20">
    <property type="entry name" value="Mur ligase, C-terminal domain"/>
    <property type="match status" value="1"/>
</dbReference>
<feature type="binding site" evidence="7">
    <location>
        <position position="184"/>
    </location>
    <ligand>
        <name>UDP-N-acetyl-alpha-D-muramoyl-L-alanyl-D-glutamate</name>
        <dbReference type="ChEBI" id="CHEBI:83900"/>
    </ligand>
</feature>
<evidence type="ECO:0000259" key="11">
    <source>
        <dbReference type="Pfam" id="PF08245"/>
    </source>
</evidence>
<feature type="domain" description="Mur ligase N-terminal catalytic" evidence="9">
    <location>
        <begin position="21"/>
        <end position="95"/>
    </location>
</feature>
<evidence type="ECO:0000256" key="8">
    <source>
        <dbReference type="RuleBase" id="RU004135"/>
    </source>
</evidence>
<feature type="binding site" evidence="7">
    <location>
        <begin position="404"/>
        <end position="407"/>
    </location>
    <ligand>
        <name>meso-2,6-diaminopimelate</name>
        <dbReference type="ChEBI" id="CHEBI:57791"/>
    </ligand>
</feature>
<keyword evidence="2 7" id="KW-0132">Cell division</keyword>
<feature type="binding site" evidence="7">
    <location>
        <position position="28"/>
    </location>
    <ligand>
        <name>UDP-N-acetyl-alpha-D-muramoyl-L-alanyl-D-glutamate</name>
        <dbReference type="ChEBI" id="CHEBI:83900"/>
    </ligand>
</feature>
<dbReference type="SUPFAM" id="SSF53623">
    <property type="entry name" value="MurD-like peptide ligases, catalytic domain"/>
    <property type="match status" value="1"/>
</dbReference>
<comment type="cofactor">
    <cofactor evidence="7">
        <name>Mg(2+)</name>
        <dbReference type="ChEBI" id="CHEBI:18420"/>
    </cofactor>
</comment>
<dbReference type="InterPro" id="IPR036615">
    <property type="entry name" value="Mur_ligase_C_dom_sf"/>
</dbReference>
<dbReference type="OrthoDB" id="9800958at2"/>
<dbReference type="UniPathway" id="UPA00219"/>
<feature type="binding site" evidence="7">
    <location>
        <position position="380"/>
    </location>
    <ligand>
        <name>meso-2,6-diaminopimelate</name>
        <dbReference type="ChEBI" id="CHEBI:57791"/>
    </ligand>
</feature>
<evidence type="ECO:0000313" key="12">
    <source>
        <dbReference type="EMBL" id="SDN55863.1"/>
    </source>
</evidence>
<feature type="short sequence motif" description="Meso-diaminopimelate recognition motif" evidence="7">
    <location>
        <begin position="404"/>
        <end position="407"/>
    </location>
</feature>
<protein>
    <recommendedName>
        <fullName evidence="7">UDP-N-acetylmuramoyl-L-alanyl-D-glutamate--2,6-diaminopimelate ligase</fullName>
        <ecNumber evidence="7">6.3.2.13</ecNumber>
    </recommendedName>
    <alternativeName>
        <fullName evidence="7">Meso-A2pm-adding enzyme</fullName>
    </alternativeName>
    <alternativeName>
        <fullName evidence="7">Meso-diaminopimelate-adding enzyme</fullName>
    </alternativeName>
    <alternativeName>
        <fullName evidence="7">UDP-MurNAc-L-Ala-D-Glu:meso-diaminopimelate ligase</fullName>
    </alternativeName>
    <alternativeName>
        <fullName evidence="7">UDP-MurNAc-tripeptide synthetase</fullName>
    </alternativeName>
    <alternativeName>
        <fullName evidence="7">UDP-N-acetylmuramyl-tripeptide synthetase</fullName>
    </alternativeName>
</protein>
<evidence type="ECO:0000256" key="4">
    <source>
        <dbReference type="ARBA" id="ARBA00022984"/>
    </source>
</evidence>
<evidence type="ECO:0000256" key="1">
    <source>
        <dbReference type="ARBA" id="ARBA00005898"/>
    </source>
</evidence>
<dbReference type="Gene3D" id="3.40.1390.10">
    <property type="entry name" value="MurE/MurF, N-terminal domain"/>
    <property type="match status" value="1"/>
</dbReference>
<evidence type="ECO:0000313" key="13">
    <source>
        <dbReference type="Proteomes" id="UP000198793"/>
    </source>
</evidence>
<dbReference type="NCBIfam" id="TIGR01085">
    <property type="entry name" value="murE"/>
    <property type="match status" value="1"/>
</dbReference>
<comment type="caution">
    <text evidence="7">Lacks conserved residue(s) required for the propagation of feature annotation.</text>
</comment>
<dbReference type="Proteomes" id="UP000198793">
    <property type="component" value="Unassembled WGS sequence"/>
</dbReference>
<keyword evidence="7" id="KW-0460">Magnesium</keyword>
<dbReference type="GO" id="GO:0005524">
    <property type="term" value="F:ATP binding"/>
    <property type="evidence" value="ECO:0007669"/>
    <property type="project" value="UniProtKB-UniRule"/>
</dbReference>
<feature type="binding site" evidence="7">
    <location>
        <position position="456"/>
    </location>
    <ligand>
        <name>meso-2,6-diaminopimelate</name>
        <dbReference type="ChEBI" id="CHEBI:57791"/>
    </ligand>
</feature>
<feature type="binding site" evidence="7">
    <location>
        <begin position="149"/>
        <end position="150"/>
    </location>
    <ligand>
        <name>UDP-N-acetyl-alpha-D-muramoyl-L-alanyl-D-glutamate</name>
        <dbReference type="ChEBI" id="CHEBI:83900"/>
    </ligand>
</feature>
<evidence type="ECO:0000256" key="6">
    <source>
        <dbReference type="ARBA" id="ARBA00023316"/>
    </source>
</evidence>
<dbReference type="InterPro" id="IPR013221">
    <property type="entry name" value="Mur_ligase_cen"/>
</dbReference>
<dbReference type="GO" id="GO:0000287">
    <property type="term" value="F:magnesium ion binding"/>
    <property type="evidence" value="ECO:0007669"/>
    <property type="project" value="UniProtKB-UniRule"/>
</dbReference>
<accession>A0A1H0CDG7</accession>
<feature type="binding site" evidence="7">
    <location>
        <position position="452"/>
    </location>
    <ligand>
        <name>meso-2,6-diaminopimelate</name>
        <dbReference type="ChEBI" id="CHEBI:57791"/>
    </ligand>
</feature>
<dbReference type="PANTHER" id="PTHR23135:SF4">
    <property type="entry name" value="UDP-N-ACETYLMURAMOYL-L-ALANYL-D-GLUTAMATE--2,6-DIAMINOPIMELATE LIGASE MURE HOMOLOG, CHLOROPLASTIC"/>
    <property type="match status" value="1"/>
</dbReference>
<keyword evidence="13" id="KW-1185">Reference proteome</keyword>
<keyword evidence="7" id="KW-0067">ATP-binding</keyword>
<gene>
    <name evidence="7" type="primary">murE</name>
    <name evidence="12" type="ORF">SAMN05192530_101257</name>
</gene>
<dbReference type="RefSeq" id="WP_090669458.1">
    <property type="nucleotide sequence ID" value="NZ_FNIT01000001.1"/>
</dbReference>
<dbReference type="EC" id="6.3.2.13" evidence="7"/>
<dbReference type="SUPFAM" id="SSF63418">
    <property type="entry name" value="MurE/MurF N-terminal domain"/>
    <property type="match status" value="1"/>
</dbReference>
<dbReference type="Pfam" id="PF01225">
    <property type="entry name" value="Mur_ligase"/>
    <property type="match status" value="1"/>
</dbReference>
<feature type="modified residue" description="N6-carboxylysine" evidence="7">
    <location>
        <position position="216"/>
    </location>
</feature>
<comment type="similarity">
    <text evidence="1 7">Belongs to the MurCDEF family. MurE subfamily.</text>
</comment>
<feature type="binding site" evidence="7">
    <location>
        <position position="182"/>
    </location>
    <ligand>
        <name>UDP-N-acetyl-alpha-D-muramoyl-L-alanyl-D-glutamate</name>
        <dbReference type="ChEBI" id="CHEBI:83900"/>
    </ligand>
</feature>
<evidence type="ECO:0000259" key="9">
    <source>
        <dbReference type="Pfam" id="PF01225"/>
    </source>
</evidence>
<dbReference type="InterPro" id="IPR000713">
    <property type="entry name" value="Mur_ligase_N"/>
</dbReference>
<comment type="function">
    <text evidence="7">Catalyzes the addition of meso-diaminopimelic acid to the nucleotide precursor UDP-N-acetylmuramoyl-L-alanyl-D-glutamate (UMAG) in the biosynthesis of bacterial cell-wall peptidoglycan.</text>
</comment>
<keyword evidence="5 7" id="KW-0131">Cell cycle</keyword>